<gene>
    <name evidence="1" type="ORF">AN1_LOCUS22270</name>
</gene>
<evidence type="ECO:0000313" key="2">
    <source>
        <dbReference type="Proteomes" id="UP000426265"/>
    </source>
</evidence>
<evidence type="ECO:0000313" key="1">
    <source>
        <dbReference type="EMBL" id="VYS66868.1"/>
    </source>
</evidence>
<sequence length="54" mass="6375">MIYEVIIRKSIQIITSDKQSEAEVIRRWASLLFNLLAHKIYSAHLLSQPIYFLL</sequence>
<dbReference type="AlphaFoldDB" id="A0A654G147"/>
<reference evidence="1 2" key="1">
    <citation type="submission" date="2019-11" db="EMBL/GenBank/DDBJ databases">
        <authorList>
            <person name="Jiao W.-B."/>
            <person name="Schneeberger K."/>
        </authorList>
    </citation>
    <scope>NUCLEOTIDE SEQUENCE [LARGE SCALE GENOMIC DNA]</scope>
    <source>
        <strain evidence="2">cv. An-1</strain>
    </source>
</reference>
<protein>
    <submittedName>
        <fullName evidence="1">Uncharacterized protein</fullName>
    </submittedName>
</protein>
<organism evidence="1 2">
    <name type="scientific">Arabidopsis thaliana</name>
    <name type="common">Mouse-ear cress</name>
    <dbReference type="NCBI Taxonomy" id="3702"/>
    <lineage>
        <taxon>Eukaryota</taxon>
        <taxon>Viridiplantae</taxon>
        <taxon>Streptophyta</taxon>
        <taxon>Embryophyta</taxon>
        <taxon>Tracheophyta</taxon>
        <taxon>Spermatophyta</taxon>
        <taxon>Magnoliopsida</taxon>
        <taxon>eudicotyledons</taxon>
        <taxon>Gunneridae</taxon>
        <taxon>Pentapetalae</taxon>
        <taxon>rosids</taxon>
        <taxon>malvids</taxon>
        <taxon>Brassicales</taxon>
        <taxon>Brassicaceae</taxon>
        <taxon>Camelineae</taxon>
        <taxon>Arabidopsis</taxon>
    </lineage>
</organism>
<dbReference type="ExpressionAtlas" id="A0A654G147">
    <property type="expression patterns" value="baseline"/>
</dbReference>
<accession>A0A654G147</accession>
<proteinExistence type="predicted"/>
<name>A0A654G147_ARATH</name>
<dbReference type="EMBL" id="CACRSJ010000110">
    <property type="protein sequence ID" value="VYS66868.1"/>
    <property type="molecule type" value="Genomic_DNA"/>
</dbReference>
<dbReference type="Proteomes" id="UP000426265">
    <property type="component" value="Unassembled WGS sequence"/>
</dbReference>